<dbReference type="EMBL" id="BAAAUV010000004">
    <property type="protein sequence ID" value="GAA3203835.1"/>
    <property type="molecule type" value="Genomic_DNA"/>
</dbReference>
<protein>
    <submittedName>
        <fullName evidence="1">Histidine phosphatase family protein</fullName>
    </submittedName>
</protein>
<organism evidence="1 2">
    <name type="scientific">Actinocorallia longicatena</name>
    <dbReference type="NCBI Taxonomy" id="111803"/>
    <lineage>
        <taxon>Bacteria</taxon>
        <taxon>Bacillati</taxon>
        <taxon>Actinomycetota</taxon>
        <taxon>Actinomycetes</taxon>
        <taxon>Streptosporangiales</taxon>
        <taxon>Thermomonosporaceae</taxon>
        <taxon>Actinocorallia</taxon>
    </lineage>
</organism>
<dbReference type="InterPro" id="IPR029033">
    <property type="entry name" value="His_PPase_superfam"/>
</dbReference>
<accession>A0ABP6Q475</accession>
<dbReference type="InterPro" id="IPR022492">
    <property type="entry name" value="Phosphomutase_MSMEG4193_put"/>
</dbReference>
<dbReference type="Pfam" id="PF00300">
    <property type="entry name" value="His_Phos_1"/>
    <property type="match status" value="1"/>
</dbReference>
<keyword evidence="2" id="KW-1185">Reference proteome</keyword>
<gene>
    <name evidence="1" type="ORF">GCM10010468_18120</name>
</gene>
<dbReference type="Gene3D" id="3.40.50.1240">
    <property type="entry name" value="Phosphoglycerate mutase-like"/>
    <property type="match status" value="1"/>
</dbReference>
<evidence type="ECO:0000313" key="1">
    <source>
        <dbReference type="EMBL" id="GAA3203835.1"/>
    </source>
</evidence>
<comment type="caution">
    <text evidence="1">The sequence shown here is derived from an EMBL/GenBank/DDBJ whole genome shotgun (WGS) entry which is preliminary data.</text>
</comment>
<dbReference type="RefSeq" id="WP_344824644.1">
    <property type="nucleotide sequence ID" value="NZ_BAAAUV010000004.1"/>
</dbReference>
<dbReference type="SUPFAM" id="SSF53254">
    <property type="entry name" value="Phosphoglycerate mutase-like"/>
    <property type="match status" value="1"/>
</dbReference>
<sequence>MTTVLLVRHGLTAKTGPILTGWMPGVPLDERGRAQAAAAGRRLAGVPLSLVVSSPLERCIETAQALLDGRDGLDKPEIDDRFGEVRYGDWTGRELKDLAAEPLWKVVQNHPSAVTFPGEDGESLATAQHRAVTAVRDWNARLGGEAVYAVCSHGDIIKSIIADALGLHLDQFQRIQVDPASVTVIRYTETRPFLVRMNDCGGDVKGLIPPNQGDGDAAVGGGA</sequence>
<dbReference type="PANTHER" id="PTHR48100">
    <property type="entry name" value="BROAD-SPECIFICITY PHOSPHATASE YOR283W-RELATED"/>
    <property type="match status" value="1"/>
</dbReference>
<dbReference type="NCBIfam" id="TIGR03848">
    <property type="entry name" value="MSMEG_4193"/>
    <property type="match status" value="1"/>
</dbReference>
<reference evidence="2" key="1">
    <citation type="journal article" date="2019" name="Int. J. Syst. Evol. Microbiol.">
        <title>The Global Catalogue of Microorganisms (GCM) 10K type strain sequencing project: providing services to taxonomists for standard genome sequencing and annotation.</title>
        <authorList>
            <consortium name="The Broad Institute Genomics Platform"/>
            <consortium name="The Broad Institute Genome Sequencing Center for Infectious Disease"/>
            <person name="Wu L."/>
            <person name="Ma J."/>
        </authorList>
    </citation>
    <scope>NUCLEOTIDE SEQUENCE [LARGE SCALE GENOMIC DNA]</scope>
    <source>
        <strain evidence="2">JCM 9377</strain>
    </source>
</reference>
<dbReference type="InterPro" id="IPR050275">
    <property type="entry name" value="PGM_Phosphatase"/>
</dbReference>
<dbReference type="SMART" id="SM00855">
    <property type="entry name" value="PGAM"/>
    <property type="match status" value="1"/>
</dbReference>
<dbReference type="InterPro" id="IPR013078">
    <property type="entry name" value="His_Pase_superF_clade-1"/>
</dbReference>
<dbReference type="PANTHER" id="PTHR48100:SF2">
    <property type="entry name" value="CONSERVED PROTEIN"/>
    <property type="match status" value="1"/>
</dbReference>
<dbReference type="CDD" id="cd07067">
    <property type="entry name" value="HP_PGM_like"/>
    <property type="match status" value="1"/>
</dbReference>
<name>A0ABP6Q475_9ACTN</name>
<proteinExistence type="predicted"/>
<evidence type="ECO:0000313" key="2">
    <source>
        <dbReference type="Proteomes" id="UP001501237"/>
    </source>
</evidence>
<dbReference type="Proteomes" id="UP001501237">
    <property type="component" value="Unassembled WGS sequence"/>
</dbReference>